<sequence>MHACISAWNECIHIKYVCIHRKASLMQKLYDNSSPEIVDKIDSTHIHTHTHTHTDPKDPYRHRQTDMYLNTIGCVSNSMKQHFIRISNKDDVTKLVENLLLLKVKQSSSFMSQFNRCHPPS</sequence>
<proteinExistence type="predicted"/>
<evidence type="ECO:0000313" key="1">
    <source>
        <dbReference type="EMBL" id="EJW83737.1"/>
    </source>
</evidence>
<protein>
    <submittedName>
        <fullName evidence="1">Uncharacterized protein</fullName>
    </submittedName>
</protein>
<dbReference type="AlphaFoldDB" id="J9F2P7"/>
<organism evidence="1 2">
    <name type="scientific">Wuchereria bancrofti</name>
    <dbReference type="NCBI Taxonomy" id="6293"/>
    <lineage>
        <taxon>Eukaryota</taxon>
        <taxon>Metazoa</taxon>
        <taxon>Ecdysozoa</taxon>
        <taxon>Nematoda</taxon>
        <taxon>Chromadorea</taxon>
        <taxon>Rhabditida</taxon>
        <taxon>Spirurina</taxon>
        <taxon>Spiruromorpha</taxon>
        <taxon>Filarioidea</taxon>
        <taxon>Onchocercidae</taxon>
        <taxon>Wuchereria</taxon>
    </lineage>
</organism>
<accession>J9F2P7</accession>
<dbReference type="Proteomes" id="UP000004810">
    <property type="component" value="Unassembled WGS sequence"/>
</dbReference>
<reference evidence="2" key="1">
    <citation type="submission" date="2012-08" db="EMBL/GenBank/DDBJ databases">
        <title>The Genome Sequence of Wuchereria bancrofti.</title>
        <authorList>
            <person name="Nutman T.B."/>
            <person name="Fink D.L."/>
            <person name="Russ C."/>
            <person name="Young S."/>
            <person name="Zeng Q."/>
            <person name="Koehrsen M."/>
            <person name="Alvarado L."/>
            <person name="Berlin A."/>
            <person name="Chapman S.B."/>
            <person name="Chen Z."/>
            <person name="Freedman E."/>
            <person name="Gellesch M."/>
            <person name="Goldberg J."/>
            <person name="Griggs A."/>
            <person name="Gujja S."/>
            <person name="Heilman E.R."/>
            <person name="Heiman D."/>
            <person name="Hepburn T."/>
            <person name="Howarth C."/>
            <person name="Jen D."/>
            <person name="Larson L."/>
            <person name="Lewis B."/>
            <person name="Mehta T."/>
            <person name="Park D."/>
            <person name="Pearson M."/>
            <person name="Roberts A."/>
            <person name="Saif S."/>
            <person name="Shea T."/>
            <person name="Shenoy N."/>
            <person name="Sisk P."/>
            <person name="Stolte C."/>
            <person name="Sykes S."/>
            <person name="Walk T."/>
            <person name="White J."/>
            <person name="Yandava C."/>
            <person name="Haas B."/>
            <person name="Henn M.R."/>
            <person name="Nusbaum C."/>
            <person name="Birren B."/>
        </authorList>
    </citation>
    <scope>NUCLEOTIDE SEQUENCE [LARGE SCALE GENOMIC DNA]</scope>
    <source>
        <strain evidence="2">NA</strain>
    </source>
</reference>
<gene>
    <name evidence="1" type="ORF">WUBG_05353</name>
</gene>
<comment type="caution">
    <text evidence="1">The sequence shown here is derived from an EMBL/GenBank/DDBJ whole genome shotgun (WGS) entry which is preliminary data.</text>
</comment>
<evidence type="ECO:0000313" key="2">
    <source>
        <dbReference type="Proteomes" id="UP000004810"/>
    </source>
</evidence>
<name>J9F2P7_WUCBA</name>
<dbReference type="EMBL" id="ADBV01002017">
    <property type="protein sequence ID" value="EJW83737.1"/>
    <property type="molecule type" value="Genomic_DNA"/>
</dbReference>